<keyword evidence="3" id="KW-1185">Reference proteome</keyword>
<keyword evidence="2" id="KW-0966">Cell projection</keyword>
<dbReference type="RefSeq" id="WP_311346950.1">
    <property type="nucleotide sequence ID" value="NZ_JAVREI010000020.1"/>
</dbReference>
<dbReference type="Pfam" id="PF06289">
    <property type="entry name" value="FlbD"/>
    <property type="match status" value="1"/>
</dbReference>
<evidence type="ECO:0000256" key="1">
    <source>
        <dbReference type="SAM" id="MobiDB-lite"/>
    </source>
</evidence>
<feature type="compositionally biased region" description="Basic and acidic residues" evidence="1">
    <location>
        <begin position="85"/>
        <end position="106"/>
    </location>
</feature>
<evidence type="ECO:0000313" key="3">
    <source>
        <dbReference type="Proteomes" id="UP001183222"/>
    </source>
</evidence>
<gene>
    <name evidence="2" type="ORF">RM425_19795</name>
</gene>
<dbReference type="InterPro" id="IPR009384">
    <property type="entry name" value="SwrD-like"/>
</dbReference>
<comment type="caution">
    <text evidence="2">The sequence shown here is derived from an EMBL/GenBank/DDBJ whole genome shotgun (WGS) entry which is preliminary data.</text>
</comment>
<dbReference type="Proteomes" id="UP001183222">
    <property type="component" value="Unassembled WGS sequence"/>
</dbReference>
<reference evidence="3" key="1">
    <citation type="submission" date="2023-07" db="EMBL/GenBank/DDBJ databases">
        <title>30 novel species of actinomycetes from the DSMZ collection.</title>
        <authorList>
            <person name="Nouioui I."/>
        </authorList>
    </citation>
    <scope>NUCLEOTIDE SEQUENCE [LARGE SCALE GENOMIC DNA]</scope>
    <source>
        <strain evidence="3">DSM 46792</strain>
    </source>
</reference>
<name>A0ABU2KD78_9ACTN</name>
<accession>A0ABU2KD78</accession>
<keyword evidence="2" id="KW-0969">Cilium</keyword>
<feature type="region of interest" description="Disordered" evidence="1">
    <location>
        <begin position="84"/>
        <end position="113"/>
    </location>
</feature>
<keyword evidence="2" id="KW-0282">Flagellum</keyword>
<evidence type="ECO:0000313" key="2">
    <source>
        <dbReference type="EMBL" id="MDT0278151.1"/>
    </source>
</evidence>
<protein>
    <submittedName>
        <fullName evidence="2">Flagellar FlbD family protein</fullName>
    </submittedName>
</protein>
<organism evidence="2 3">
    <name type="scientific">Blastococcus goldschmidtiae</name>
    <dbReference type="NCBI Taxonomy" id="3075546"/>
    <lineage>
        <taxon>Bacteria</taxon>
        <taxon>Bacillati</taxon>
        <taxon>Actinomycetota</taxon>
        <taxon>Actinomycetes</taxon>
        <taxon>Geodermatophilales</taxon>
        <taxon>Geodermatophilaceae</taxon>
        <taxon>Blastococcus</taxon>
    </lineage>
</organism>
<sequence>MIAVTCRNGEHFTIDPGEIERAEAVPDTVVHLVGGRTFVLAMSLDELLLAIRDARAERMVVQKRLAGGTAELADSASTVRTANLRVERRAHLRDGDSPGSPADRRPVGAPPED</sequence>
<dbReference type="EMBL" id="JAVREI010000020">
    <property type="protein sequence ID" value="MDT0278151.1"/>
    <property type="molecule type" value="Genomic_DNA"/>
</dbReference>
<proteinExistence type="predicted"/>